<dbReference type="PROSITE" id="PS50059">
    <property type="entry name" value="FKBP_PPIASE"/>
    <property type="match status" value="1"/>
</dbReference>
<evidence type="ECO:0000256" key="3">
    <source>
        <dbReference type="ARBA" id="ARBA00023110"/>
    </source>
</evidence>
<evidence type="ECO:0000256" key="2">
    <source>
        <dbReference type="ARBA" id="ARBA00013194"/>
    </source>
</evidence>
<evidence type="ECO:0000259" key="5">
    <source>
        <dbReference type="PROSITE" id="PS50059"/>
    </source>
</evidence>
<dbReference type="GO" id="GO:0003755">
    <property type="term" value="F:peptidyl-prolyl cis-trans isomerase activity"/>
    <property type="evidence" value="ECO:0007669"/>
    <property type="project" value="UniProtKB-KW"/>
</dbReference>
<evidence type="ECO:0000313" key="6">
    <source>
        <dbReference type="EMBL" id="QHU23044.1"/>
    </source>
</evidence>
<dbReference type="EMBL" id="MN741021">
    <property type="protein sequence ID" value="QHU23044.1"/>
    <property type="molecule type" value="Genomic_DNA"/>
</dbReference>
<accession>A0A6C0L2V2</accession>
<dbReference type="SUPFAM" id="SSF54534">
    <property type="entry name" value="FKBP-like"/>
    <property type="match status" value="1"/>
</dbReference>
<dbReference type="InterPro" id="IPR001179">
    <property type="entry name" value="PPIase_FKBP_dom"/>
</dbReference>
<feature type="domain" description="PPIase FKBP-type" evidence="5">
    <location>
        <begin position="60"/>
        <end position="159"/>
    </location>
</feature>
<comment type="catalytic activity">
    <reaction evidence="1">
        <text>[protein]-peptidylproline (omega=180) = [protein]-peptidylproline (omega=0)</text>
        <dbReference type="Rhea" id="RHEA:16237"/>
        <dbReference type="Rhea" id="RHEA-COMP:10747"/>
        <dbReference type="Rhea" id="RHEA-COMP:10748"/>
        <dbReference type="ChEBI" id="CHEBI:83833"/>
        <dbReference type="ChEBI" id="CHEBI:83834"/>
        <dbReference type="EC" id="5.2.1.8"/>
    </reaction>
</comment>
<keyword evidence="4" id="KW-0413">Isomerase</keyword>
<reference evidence="6" key="1">
    <citation type="journal article" date="2020" name="Nature">
        <title>Giant virus diversity and host interactions through global metagenomics.</title>
        <authorList>
            <person name="Schulz F."/>
            <person name="Roux S."/>
            <person name="Paez-Espino D."/>
            <person name="Jungbluth S."/>
            <person name="Walsh D.A."/>
            <person name="Denef V.J."/>
            <person name="McMahon K.D."/>
            <person name="Konstantinidis K.T."/>
            <person name="Eloe-Fadrosh E.A."/>
            <person name="Kyrpides N.C."/>
            <person name="Woyke T."/>
        </authorList>
    </citation>
    <scope>NUCLEOTIDE SEQUENCE</scope>
    <source>
        <strain evidence="6">GVMAG-S-ERX555907-63</strain>
    </source>
</reference>
<evidence type="ECO:0000256" key="1">
    <source>
        <dbReference type="ARBA" id="ARBA00000971"/>
    </source>
</evidence>
<name>A0A6C0L2V2_9ZZZZ</name>
<dbReference type="Gene3D" id="3.10.50.40">
    <property type="match status" value="1"/>
</dbReference>
<keyword evidence="3" id="KW-0697">Rotamase</keyword>
<dbReference type="Pfam" id="PF00254">
    <property type="entry name" value="FKBP_C"/>
    <property type="match status" value="1"/>
</dbReference>
<dbReference type="AlphaFoldDB" id="A0A6C0L2V2"/>
<protein>
    <recommendedName>
        <fullName evidence="2">peptidylprolyl isomerase</fullName>
        <ecNumber evidence="2">5.2.1.8</ecNumber>
    </recommendedName>
</protein>
<organism evidence="6">
    <name type="scientific">viral metagenome</name>
    <dbReference type="NCBI Taxonomy" id="1070528"/>
    <lineage>
        <taxon>unclassified sequences</taxon>
        <taxon>metagenomes</taxon>
        <taxon>organismal metagenomes</taxon>
    </lineage>
</organism>
<dbReference type="PANTHER" id="PTHR43811">
    <property type="entry name" value="FKBP-TYPE PEPTIDYL-PROLYL CIS-TRANS ISOMERASE FKPA"/>
    <property type="match status" value="1"/>
</dbReference>
<evidence type="ECO:0000256" key="4">
    <source>
        <dbReference type="ARBA" id="ARBA00023235"/>
    </source>
</evidence>
<dbReference type="PANTHER" id="PTHR43811:SF19">
    <property type="entry name" value="39 KDA FK506-BINDING NUCLEAR PROTEIN"/>
    <property type="match status" value="1"/>
</dbReference>
<dbReference type="InterPro" id="IPR046357">
    <property type="entry name" value="PPIase_dom_sf"/>
</dbReference>
<proteinExistence type="predicted"/>
<dbReference type="EC" id="5.2.1.8" evidence="2"/>
<sequence>MNLSIYIFLSLFNSFFSFSPASNQKITKLTNNKIEDFHKGKKGFLFKDEIVGYGKSPSYGDLLEVHYKGWYVAHNDTNIIQFDDSRWNNEKQGLKFEYGIAPIILGWKLALKDMKEGGFRTIILPPELGYGKYDVHVSNRPSIPPNSELRFDIQLINVNDDFFRKVRTNLNKFLFPNGKDYL</sequence>